<dbReference type="AlphaFoldDB" id="A0A0F0CQP2"/>
<evidence type="ECO:0000256" key="4">
    <source>
        <dbReference type="ARBA" id="ARBA00023125"/>
    </source>
</evidence>
<dbReference type="PANTHER" id="PTHR43133:SF8">
    <property type="entry name" value="RNA POLYMERASE SIGMA FACTOR HI_1459-RELATED"/>
    <property type="match status" value="1"/>
</dbReference>
<accession>A0A0F0CQP2</accession>
<dbReference type="InterPro" id="IPR039425">
    <property type="entry name" value="RNA_pol_sigma-70-like"/>
</dbReference>
<feature type="domain" description="RNA polymerase sigma factor 70 region 4 type 2" evidence="6">
    <location>
        <begin position="144"/>
        <end position="195"/>
    </location>
</feature>
<proteinExistence type="inferred from homology"/>
<evidence type="ECO:0000313" key="7">
    <source>
        <dbReference type="EMBL" id="KJJ83730.1"/>
    </source>
</evidence>
<sequence>MNEKFCLENLIKKCVEGDMLSWDVFIKTYEGIVAKGVKYKLKQYGLYILNDEFRDIVQEVFLLIWGKNKLKTVTKIESFNKWLFRIAMNVTANYCRDNKFFQEKKKVSLHAPLTEVHSECLVEDFVLDPKTIRDTYLEDKEIKEIIKQEINLLSEKQRKALILNLYDAKKEREISAIMDISKTTVSTIISRAKHKICEKVEKYVNQKF</sequence>
<dbReference type="Proteomes" id="UP000033428">
    <property type="component" value="Unassembled WGS sequence"/>
</dbReference>
<keyword evidence="4" id="KW-0238">DNA-binding</keyword>
<dbReference type="CDD" id="cd06171">
    <property type="entry name" value="Sigma70_r4"/>
    <property type="match status" value="1"/>
</dbReference>
<dbReference type="InterPro" id="IPR036388">
    <property type="entry name" value="WH-like_DNA-bd_sf"/>
</dbReference>
<dbReference type="NCBIfam" id="TIGR02937">
    <property type="entry name" value="sigma70-ECF"/>
    <property type="match status" value="1"/>
</dbReference>
<dbReference type="EMBL" id="JYNY01000495">
    <property type="protein sequence ID" value="KJJ83730.1"/>
    <property type="molecule type" value="Genomic_DNA"/>
</dbReference>
<dbReference type="SUPFAM" id="SSF88659">
    <property type="entry name" value="Sigma3 and sigma4 domains of RNA polymerase sigma factors"/>
    <property type="match status" value="1"/>
</dbReference>
<dbReference type="InterPro" id="IPR013249">
    <property type="entry name" value="RNA_pol_sigma70_r4_t2"/>
</dbReference>
<evidence type="ECO:0000256" key="2">
    <source>
        <dbReference type="ARBA" id="ARBA00023015"/>
    </source>
</evidence>
<keyword evidence="2" id="KW-0805">Transcription regulation</keyword>
<dbReference type="InterPro" id="IPR014284">
    <property type="entry name" value="RNA_pol_sigma-70_dom"/>
</dbReference>
<organism evidence="7 8">
    <name type="scientific">Candidatus Omnitrophus magneticus</name>
    <dbReference type="NCBI Taxonomy" id="1609969"/>
    <lineage>
        <taxon>Bacteria</taxon>
        <taxon>Pseudomonadati</taxon>
        <taxon>Candidatus Omnitrophota</taxon>
        <taxon>Candidatus Omnitrophus</taxon>
    </lineage>
</organism>
<keyword evidence="5" id="KW-0804">Transcription</keyword>
<comment type="similarity">
    <text evidence="1">Belongs to the sigma-70 factor family. ECF subfamily.</text>
</comment>
<evidence type="ECO:0000256" key="1">
    <source>
        <dbReference type="ARBA" id="ARBA00010641"/>
    </source>
</evidence>
<dbReference type="Gene3D" id="1.10.1740.10">
    <property type="match status" value="1"/>
</dbReference>
<dbReference type="Gene3D" id="1.10.10.10">
    <property type="entry name" value="Winged helix-like DNA-binding domain superfamily/Winged helix DNA-binding domain"/>
    <property type="match status" value="1"/>
</dbReference>
<gene>
    <name evidence="7" type="ORF">OMAG_002389</name>
</gene>
<evidence type="ECO:0000256" key="3">
    <source>
        <dbReference type="ARBA" id="ARBA00023082"/>
    </source>
</evidence>
<reference evidence="7 8" key="1">
    <citation type="submission" date="2015-02" db="EMBL/GenBank/DDBJ databases">
        <title>Single-cell genomics of uncultivated deep-branching MTB reveals a conserved set of magnetosome genes.</title>
        <authorList>
            <person name="Kolinko S."/>
            <person name="Richter M."/>
            <person name="Glockner F.O."/>
            <person name="Brachmann A."/>
            <person name="Schuler D."/>
        </authorList>
    </citation>
    <scope>NUCLEOTIDE SEQUENCE [LARGE SCALE GENOMIC DNA]</scope>
    <source>
        <strain evidence="7">SKK-01</strain>
    </source>
</reference>
<evidence type="ECO:0000259" key="6">
    <source>
        <dbReference type="Pfam" id="PF08281"/>
    </source>
</evidence>
<dbReference type="GO" id="GO:0016987">
    <property type="term" value="F:sigma factor activity"/>
    <property type="evidence" value="ECO:0007669"/>
    <property type="project" value="UniProtKB-KW"/>
</dbReference>
<evidence type="ECO:0000313" key="8">
    <source>
        <dbReference type="Proteomes" id="UP000033428"/>
    </source>
</evidence>
<dbReference type="SUPFAM" id="SSF88946">
    <property type="entry name" value="Sigma2 domain of RNA polymerase sigma factors"/>
    <property type="match status" value="1"/>
</dbReference>
<dbReference type="GO" id="GO:0003677">
    <property type="term" value="F:DNA binding"/>
    <property type="evidence" value="ECO:0007669"/>
    <property type="project" value="UniProtKB-KW"/>
</dbReference>
<dbReference type="PANTHER" id="PTHR43133">
    <property type="entry name" value="RNA POLYMERASE ECF-TYPE SIGMA FACTO"/>
    <property type="match status" value="1"/>
</dbReference>
<keyword evidence="3" id="KW-0731">Sigma factor</keyword>
<dbReference type="InterPro" id="IPR013324">
    <property type="entry name" value="RNA_pol_sigma_r3/r4-like"/>
</dbReference>
<keyword evidence="8" id="KW-1185">Reference proteome</keyword>
<evidence type="ECO:0000256" key="5">
    <source>
        <dbReference type="ARBA" id="ARBA00023163"/>
    </source>
</evidence>
<dbReference type="GO" id="GO:0006352">
    <property type="term" value="P:DNA-templated transcription initiation"/>
    <property type="evidence" value="ECO:0007669"/>
    <property type="project" value="InterPro"/>
</dbReference>
<dbReference type="InterPro" id="IPR013325">
    <property type="entry name" value="RNA_pol_sigma_r2"/>
</dbReference>
<protein>
    <submittedName>
        <fullName evidence="7">RNA polymerase sigma-70 domain protein</fullName>
    </submittedName>
</protein>
<comment type="caution">
    <text evidence="7">The sequence shown here is derived from an EMBL/GenBank/DDBJ whole genome shotgun (WGS) entry which is preliminary data.</text>
</comment>
<name>A0A0F0CQP2_9BACT</name>
<dbReference type="Pfam" id="PF08281">
    <property type="entry name" value="Sigma70_r4_2"/>
    <property type="match status" value="1"/>
</dbReference>